<dbReference type="Proteomes" id="UP000186922">
    <property type="component" value="Unassembled WGS sequence"/>
</dbReference>
<sequence>MDTADPARPGNDRSPDGRILQSRDDTLTIWVHHAAVPRGGCFAVEAGESTLLYDELQRKRCVISILNTDEICLPRAIVVGRALADGDKKMAARLYNVKKPDHFTDKTAQTKQALELIDQADLPMRRYDLRDLEAFGRVLSDYMFVVIGVKQLNSVMFATQYREKKITATPQPAL</sequence>
<protein>
    <submittedName>
        <fullName evidence="1">Uncharacterized protein</fullName>
    </submittedName>
</protein>
<dbReference type="EMBL" id="BDGG01000020">
    <property type="protein sequence ID" value="GAV09137.1"/>
    <property type="molecule type" value="Genomic_DNA"/>
</dbReference>
<organism evidence="1 2">
    <name type="scientific">Ramazzottius varieornatus</name>
    <name type="common">Water bear</name>
    <name type="synonym">Tardigrade</name>
    <dbReference type="NCBI Taxonomy" id="947166"/>
    <lineage>
        <taxon>Eukaryota</taxon>
        <taxon>Metazoa</taxon>
        <taxon>Ecdysozoa</taxon>
        <taxon>Tardigrada</taxon>
        <taxon>Eutardigrada</taxon>
        <taxon>Parachela</taxon>
        <taxon>Hypsibioidea</taxon>
        <taxon>Ramazzottiidae</taxon>
        <taxon>Ramazzottius</taxon>
    </lineage>
</organism>
<dbReference type="AlphaFoldDB" id="A0A1D1W6U8"/>
<proteinExistence type="predicted"/>
<dbReference type="OrthoDB" id="6740702at2759"/>
<comment type="caution">
    <text evidence="1">The sequence shown here is derived from an EMBL/GenBank/DDBJ whole genome shotgun (WGS) entry which is preliminary data.</text>
</comment>
<keyword evidence="2" id="KW-1185">Reference proteome</keyword>
<reference evidence="1 2" key="1">
    <citation type="journal article" date="2016" name="Nat. Commun.">
        <title>Extremotolerant tardigrade genome and improved radiotolerance of human cultured cells by tardigrade-unique protein.</title>
        <authorList>
            <person name="Hashimoto T."/>
            <person name="Horikawa D.D."/>
            <person name="Saito Y."/>
            <person name="Kuwahara H."/>
            <person name="Kozuka-Hata H."/>
            <person name="Shin-I T."/>
            <person name="Minakuchi Y."/>
            <person name="Ohishi K."/>
            <person name="Motoyama A."/>
            <person name="Aizu T."/>
            <person name="Enomoto A."/>
            <person name="Kondo K."/>
            <person name="Tanaka S."/>
            <person name="Hara Y."/>
            <person name="Koshikawa S."/>
            <person name="Sagara H."/>
            <person name="Miura T."/>
            <person name="Yokobori S."/>
            <person name="Miyagawa K."/>
            <person name="Suzuki Y."/>
            <person name="Kubo T."/>
            <person name="Oyama M."/>
            <person name="Kohara Y."/>
            <person name="Fujiyama A."/>
            <person name="Arakawa K."/>
            <person name="Katayama T."/>
            <person name="Toyoda A."/>
            <person name="Kunieda T."/>
        </authorList>
    </citation>
    <scope>NUCLEOTIDE SEQUENCE [LARGE SCALE GENOMIC DNA]</scope>
    <source>
        <strain evidence="1 2">YOKOZUNA-1</strain>
    </source>
</reference>
<evidence type="ECO:0000313" key="2">
    <source>
        <dbReference type="Proteomes" id="UP000186922"/>
    </source>
</evidence>
<accession>A0A1D1W6U8</accession>
<evidence type="ECO:0000313" key="1">
    <source>
        <dbReference type="EMBL" id="GAV09137.1"/>
    </source>
</evidence>
<name>A0A1D1W6U8_RAMVA</name>
<gene>
    <name evidence="1" type="primary">RvY_18731-1</name>
    <name evidence="1" type="synonym">RvY_18731.1</name>
    <name evidence="1" type="ORF">RvY_18731</name>
</gene>